<sequence length="837" mass="93461">MAAKQSNLHAIIIPLPYQGHINPLVNLALKIASKGIKVTFVHLEFVHLKLSKAHHNTTSSIDLFSEAQNSGLDISYTTIGDEFPLDFDRDLNFSTYWNFLVRDFPARVDEFVGNLIKLDPGSAHFVVADPISSWPAAVAEKYNLVYVGMWTQAAFVFCLSYHWELLREKGHLTCKENDDLEIDYIPGVPSICTRDLMKYIDPQHVVSEGMSIGLKDTRKADFILHNTIDELEPHALSTLNRLYQPNYAVGPTPFYPNLPTRSVPKSFWPESDCAGWLASRPAGSVLYVSFGSIVQTSENLIREVAHGLLYSGVSFIWVVRDDSTNNVLPVGFEDEIKDKALVVPWCDQIGALSSPGVGGCDRDQQSKSHALIFPLPYQGHINPSVCLALKIASKGIKVTYVVLDYVHRKLSKARHGGPINDDLFLEAQKSGLDISCSTIDDSFPLEFDRDLNFAIYWNFLFRDFPARVDEFVGNMIQSDPDSAHFLVVDSAYVWPTAVATKYKLVHVCFSTQAASPFCLAYHVELLREKGHLACKDDVVIDYIPGVQPISTRDLITYLDPGTVVAEAMSAAFEADRKSDFILHNTIDELEPHVLPTLNRLYQPSYAVGPTPFYKNLPTNAIPKSLWTQIDCLNWLDSRPAGSVLYVSFGSLVETNEHVIREVAHGLLSSGVDFVWVLRDGIIGSGDVTNVLPEGFKDEIKDKALVVPWCDQIRVLSSAAVGGFLTHCGWNSTLESMWCGVPMICYPLTYDQPTNAKIVVDDLGIGVRLCERGGRVDRVEVGERIRDFVSLPVGKRLREEARKVKEKFRSAVEVGGSSERNFDRFIVDLKEKIVQKRT</sequence>
<dbReference type="Proteomes" id="UP000325081">
    <property type="component" value="Unassembled WGS sequence"/>
</dbReference>
<dbReference type="Pfam" id="PF00201">
    <property type="entry name" value="UDPGT"/>
    <property type="match status" value="1"/>
</dbReference>
<evidence type="ECO:0000259" key="4">
    <source>
        <dbReference type="Pfam" id="PF26168"/>
    </source>
</evidence>
<dbReference type="FunFam" id="3.40.50.2000:FF:000060">
    <property type="entry name" value="Glycosyltransferase"/>
    <property type="match status" value="1"/>
</dbReference>
<reference evidence="6" key="1">
    <citation type="journal article" date="2019" name="Curr. Biol.">
        <title>Genome Sequence of Striga asiatica Provides Insight into the Evolution of Plant Parasitism.</title>
        <authorList>
            <person name="Yoshida S."/>
            <person name="Kim S."/>
            <person name="Wafula E.K."/>
            <person name="Tanskanen J."/>
            <person name="Kim Y.M."/>
            <person name="Honaas L."/>
            <person name="Yang Z."/>
            <person name="Spallek T."/>
            <person name="Conn C.E."/>
            <person name="Ichihashi Y."/>
            <person name="Cheong K."/>
            <person name="Cui S."/>
            <person name="Der J.P."/>
            <person name="Gundlach H."/>
            <person name="Jiao Y."/>
            <person name="Hori C."/>
            <person name="Ishida J.K."/>
            <person name="Kasahara H."/>
            <person name="Kiba T."/>
            <person name="Kim M.S."/>
            <person name="Koo N."/>
            <person name="Laohavisit A."/>
            <person name="Lee Y.H."/>
            <person name="Lumba S."/>
            <person name="McCourt P."/>
            <person name="Mortimer J.C."/>
            <person name="Mutuku J.M."/>
            <person name="Nomura T."/>
            <person name="Sasaki-Sekimoto Y."/>
            <person name="Seto Y."/>
            <person name="Wang Y."/>
            <person name="Wakatake T."/>
            <person name="Sakakibara H."/>
            <person name="Demura T."/>
            <person name="Yamaguchi S."/>
            <person name="Yoneyama K."/>
            <person name="Manabe R.I."/>
            <person name="Nelson D.C."/>
            <person name="Schulman A.H."/>
            <person name="Timko M.P."/>
            <person name="dePamphilis C.W."/>
            <person name="Choi D."/>
            <person name="Shirasu K."/>
        </authorList>
    </citation>
    <scope>NUCLEOTIDE SEQUENCE [LARGE SCALE GENOMIC DNA]</scope>
    <source>
        <strain evidence="6">cv. UVA1</strain>
    </source>
</reference>
<dbReference type="Gene3D" id="3.40.50.2000">
    <property type="entry name" value="Glycogen Phosphorylase B"/>
    <property type="match status" value="4"/>
</dbReference>
<dbReference type="AlphaFoldDB" id="A0A5A7QKG0"/>
<dbReference type="PANTHER" id="PTHR11926:SF1494">
    <property type="entry name" value="FLAVONOL 3-O-GLUCOSYLTRANSFERASE UGT76E12-RELATED"/>
    <property type="match status" value="1"/>
</dbReference>
<dbReference type="EMBL" id="BKCP01007182">
    <property type="protein sequence ID" value="GER45466.1"/>
    <property type="molecule type" value="Genomic_DNA"/>
</dbReference>
<organism evidence="5 6">
    <name type="scientific">Striga asiatica</name>
    <name type="common">Asiatic witchweed</name>
    <name type="synonym">Buchnera asiatica</name>
    <dbReference type="NCBI Taxonomy" id="4170"/>
    <lineage>
        <taxon>Eukaryota</taxon>
        <taxon>Viridiplantae</taxon>
        <taxon>Streptophyta</taxon>
        <taxon>Embryophyta</taxon>
        <taxon>Tracheophyta</taxon>
        <taxon>Spermatophyta</taxon>
        <taxon>Magnoliopsida</taxon>
        <taxon>eudicotyledons</taxon>
        <taxon>Gunneridae</taxon>
        <taxon>Pentapetalae</taxon>
        <taxon>asterids</taxon>
        <taxon>lamiids</taxon>
        <taxon>Lamiales</taxon>
        <taxon>Orobanchaceae</taxon>
        <taxon>Buchnereae</taxon>
        <taxon>Striga</taxon>
    </lineage>
</organism>
<dbReference type="PANTHER" id="PTHR11926">
    <property type="entry name" value="GLUCOSYL/GLUCURONOSYL TRANSFERASES"/>
    <property type="match status" value="1"/>
</dbReference>
<dbReference type="InterPro" id="IPR035595">
    <property type="entry name" value="UDP_glycos_trans_CS"/>
</dbReference>
<proteinExistence type="inferred from homology"/>
<comment type="similarity">
    <text evidence="1">Belongs to the UDP-glycosyltransferase family.</text>
</comment>
<keyword evidence="2" id="KW-0328">Glycosyltransferase</keyword>
<dbReference type="InterPro" id="IPR058980">
    <property type="entry name" value="Glyco_transf_N"/>
</dbReference>
<feature type="domain" description="Glycosyltransferase N-terminal" evidence="4">
    <location>
        <begin position="10"/>
        <end position="201"/>
    </location>
</feature>
<evidence type="ECO:0000313" key="6">
    <source>
        <dbReference type="Proteomes" id="UP000325081"/>
    </source>
</evidence>
<evidence type="ECO:0000256" key="1">
    <source>
        <dbReference type="ARBA" id="ARBA00009995"/>
    </source>
</evidence>
<dbReference type="Pfam" id="PF26168">
    <property type="entry name" value="Glyco_transf_N"/>
    <property type="match status" value="1"/>
</dbReference>
<dbReference type="OrthoDB" id="5835829at2759"/>
<evidence type="ECO:0000256" key="2">
    <source>
        <dbReference type="ARBA" id="ARBA00022676"/>
    </source>
</evidence>
<evidence type="ECO:0000313" key="5">
    <source>
        <dbReference type="EMBL" id="GER45466.1"/>
    </source>
</evidence>
<gene>
    <name evidence="5" type="ORF">STAS_22418</name>
</gene>
<dbReference type="InterPro" id="IPR002213">
    <property type="entry name" value="UDP_glucos_trans"/>
</dbReference>
<protein>
    <submittedName>
        <fullName evidence="5">UDP-Glycosyltransferase superfamily protein</fullName>
    </submittedName>
</protein>
<name>A0A5A7QKG0_STRAF</name>
<dbReference type="PROSITE" id="PS00375">
    <property type="entry name" value="UDPGT"/>
    <property type="match status" value="1"/>
</dbReference>
<keyword evidence="3 5" id="KW-0808">Transferase</keyword>
<comment type="caution">
    <text evidence="5">The sequence shown here is derived from an EMBL/GenBank/DDBJ whole genome shotgun (WGS) entry which is preliminary data.</text>
</comment>
<keyword evidence="6" id="KW-1185">Reference proteome</keyword>
<dbReference type="GO" id="GO:0080043">
    <property type="term" value="F:quercetin 3-O-glucosyltransferase activity"/>
    <property type="evidence" value="ECO:0007669"/>
    <property type="project" value="TreeGrafter"/>
</dbReference>
<dbReference type="GO" id="GO:0080044">
    <property type="term" value="F:quercetin 7-O-glucosyltransferase activity"/>
    <property type="evidence" value="ECO:0007669"/>
    <property type="project" value="TreeGrafter"/>
</dbReference>
<evidence type="ECO:0000256" key="3">
    <source>
        <dbReference type="ARBA" id="ARBA00022679"/>
    </source>
</evidence>
<dbReference type="SUPFAM" id="SSF53756">
    <property type="entry name" value="UDP-Glycosyltransferase/glycogen phosphorylase"/>
    <property type="match status" value="2"/>
</dbReference>
<dbReference type="GO" id="GO:0016138">
    <property type="term" value="P:glycoside biosynthetic process"/>
    <property type="evidence" value="ECO:0007669"/>
    <property type="project" value="UniProtKB-ARBA"/>
</dbReference>
<accession>A0A5A7QKG0</accession>
<dbReference type="CDD" id="cd03784">
    <property type="entry name" value="GT1_Gtf-like"/>
    <property type="match status" value="2"/>
</dbReference>